<evidence type="ECO:0000256" key="2">
    <source>
        <dbReference type="ARBA" id="ARBA00022823"/>
    </source>
</evidence>
<dbReference type="InterPro" id="IPR000089">
    <property type="entry name" value="Biotin_lipoyl"/>
</dbReference>
<sequence>MTFDAPDGLYYTESHEWIDPDGNTARIGITDFAQDELGDIVFVELPATDTELDAGDELAVIESIKAVSDVYTPVAGVVVAGNEAVGAEPELVNDDPYGDGWLIEVEVDEDLDTDSLLSAAEYRDQIE</sequence>
<comment type="caution">
    <text evidence="6">The sequence shown here is derived from an EMBL/GenBank/DDBJ whole genome shotgun (WGS) entry which is preliminary data.</text>
</comment>
<gene>
    <name evidence="3 6" type="primary">gcvH</name>
    <name evidence="6" type="ORF">ACFQHK_15860</name>
</gene>
<dbReference type="PROSITE" id="PS50968">
    <property type="entry name" value="BIOTINYL_LIPOYL"/>
    <property type="match status" value="1"/>
</dbReference>
<dbReference type="InterPro" id="IPR002930">
    <property type="entry name" value="GCV_H"/>
</dbReference>
<dbReference type="Proteomes" id="UP001596406">
    <property type="component" value="Unassembled WGS sequence"/>
</dbReference>
<dbReference type="InterPro" id="IPR017453">
    <property type="entry name" value="GCV_H_sub"/>
</dbReference>
<evidence type="ECO:0000256" key="1">
    <source>
        <dbReference type="ARBA" id="ARBA00009249"/>
    </source>
</evidence>
<keyword evidence="7" id="KW-1185">Reference proteome</keyword>
<dbReference type="PANTHER" id="PTHR11715:SF3">
    <property type="entry name" value="GLYCINE CLEAVAGE SYSTEM H PROTEIN-RELATED"/>
    <property type="match status" value="1"/>
</dbReference>
<dbReference type="NCBIfam" id="TIGR00527">
    <property type="entry name" value="gcvH"/>
    <property type="match status" value="1"/>
</dbReference>
<dbReference type="PANTHER" id="PTHR11715">
    <property type="entry name" value="GLYCINE CLEAVAGE SYSTEM H PROTEIN"/>
    <property type="match status" value="1"/>
</dbReference>
<organism evidence="6 7">
    <name type="scientific">Halomarina ordinaria</name>
    <dbReference type="NCBI Taxonomy" id="3033939"/>
    <lineage>
        <taxon>Archaea</taxon>
        <taxon>Methanobacteriati</taxon>
        <taxon>Methanobacteriota</taxon>
        <taxon>Stenosarchaea group</taxon>
        <taxon>Halobacteria</taxon>
        <taxon>Halobacteriales</taxon>
        <taxon>Natronomonadaceae</taxon>
        <taxon>Halomarina</taxon>
    </lineage>
</organism>
<dbReference type="RefSeq" id="WP_304449675.1">
    <property type="nucleotide sequence ID" value="NZ_JARRAH010000002.1"/>
</dbReference>
<evidence type="ECO:0000256" key="3">
    <source>
        <dbReference type="HAMAP-Rule" id="MF_00272"/>
    </source>
</evidence>
<reference evidence="6 7" key="1">
    <citation type="journal article" date="2019" name="Int. J. Syst. Evol. Microbiol.">
        <title>The Global Catalogue of Microorganisms (GCM) 10K type strain sequencing project: providing services to taxonomists for standard genome sequencing and annotation.</title>
        <authorList>
            <consortium name="The Broad Institute Genomics Platform"/>
            <consortium name="The Broad Institute Genome Sequencing Center for Infectious Disease"/>
            <person name="Wu L."/>
            <person name="Ma J."/>
        </authorList>
    </citation>
    <scope>NUCLEOTIDE SEQUENCE [LARGE SCALE GENOMIC DNA]</scope>
    <source>
        <strain evidence="6 7">PSRA2</strain>
    </source>
</reference>
<dbReference type="PROSITE" id="PS00189">
    <property type="entry name" value="LIPOYL"/>
    <property type="match status" value="1"/>
</dbReference>
<dbReference type="Pfam" id="PF01597">
    <property type="entry name" value="GCV_H"/>
    <property type="match status" value="1"/>
</dbReference>
<proteinExistence type="inferred from homology"/>
<dbReference type="EMBL" id="JBHSXM010000002">
    <property type="protein sequence ID" value="MFC6837957.1"/>
    <property type="molecule type" value="Genomic_DNA"/>
</dbReference>
<dbReference type="InterPro" id="IPR033753">
    <property type="entry name" value="GCV_H/Fam206"/>
</dbReference>
<protein>
    <recommendedName>
        <fullName evidence="3">Probable glycine cleavage system H protein</fullName>
    </recommendedName>
</protein>
<evidence type="ECO:0000259" key="5">
    <source>
        <dbReference type="PROSITE" id="PS50968"/>
    </source>
</evidence>
<comment type="subunit">
    <text evidence="3">The glycine cleavage system is composed of four proteins: P, T, L and H.</text>
</comment>
<dbReference type="NCBIfam" id="NF002270">
    <property type="entry name" value="PRK01202.1"/>
    <property type="match status" value="1"/>
</dbReference>
<feature type="domain" description="Lipoyl-binding" evidence="5">
    <location>
        <begin position="24"/>
        <end position="106"/>
    </location>
</feature>
<comment type="function">
    <text evidence="3">The glycine cleavage system catalyzes the degradation of glycine. The H protein shuttles the methylamine group of glycine from the P protein to the T protein.</text>
</comment>
<evidence type="ECO:0000313" key="7">
    <source>
        <dbReference type="Proteomes" id="UP001596406"/>
    </source>
</evidence>
<evidence type="ECO:0000313" key="6">
    <source>
        <dbReference type="EMBL" id="MFC6837957.1"/>
    </source>
</evidence>
<dbReference type="InterPro" id="IPR003016">
    <property type="entry name" value="2-oxoA_DH_lipoyl-BS"/>
</dbReference>
<name>A0ABD5UFH0_9EURY</name>
<dbReference type="GO" id="GO:0019464">
    <property type="term" value="P:glycine decarboxylation via glycine cleavage system"/>
    <property type="evidence" value="ECO:0007669"/>
    <property type="project" value="UniProtKB-UniRule"/>
</dbReference>
<dbReference type="SUPFAM" id="SSF51230">
    <property type="entry name" value="Single hybrid motif"/>
    <property type="match status" value="1"/>
</dbReference>
<comment type="similarity">
    <text evidence="1 3">Belongs to the GcvH family.</text>
</comment>
<comment type="cofactor">
    <cofactor evidence="3">
        <name>(R)-lipoate</name>
        <dbReference type="ChEBI" id="CHEBI:83088"/>
    </cofactor>
    <text evidence="3">Binds 1 lipoyl cofactor covalently.</text>
</comment>
<dbReference type="AlphaFoldDB" id="A0ABD5UFH0"/>
<dbReference type="Gene3D" id="2.40.50.100">
    <property type="match status" value="1"/>
</dbReference>
<dbReference type="CDD" id="cd06848">
    <property type="entry name" value="GCS_H"/>
    <property type="match status" value="1"/>
</dbReference>
<keyword evidence="2 3" id="KW-0450">Lipoyl</keyword>
<evidence type="ECO:0000256" key="4">
    <source>
        <dbReference type="PIRSR" id="PIRSR617453-50"/>
    </source>
</evidence>
<accession>A0ABD5UFH0</accession>
<feature type="modified residue" description="N6-lipoyllysine" evidence="3 4">
    <location>
        <position position="65"/>
    </location>
</feature>
<dbReference type="HAMAP" id="MF_00272">
    <property type="entry name" value="GcvH"/>
    <property type="match status" value="1"/>
</dbReference>
<dbReference type="InterPro" id="IPR011053">
    <property type="entry name" value="Single_hybrid_motif"/>
</dbReference>